<evidence type="ECO:0000259" key="3">
    <source>
        <dbReference type="PROSITE" id="PS51186"/>
    </source>
</evidence>
<dbReference type="InterPro" id="IPR016181">
    <property type="entry name" value="Acyl_CoA_acyltransferase"/>
</dbReference>
<feature type="domain" description="N-acetyltransferase" evidence="3">
    <location>
        <begin position="177"/>
        <end position="338"/>
    </location>
</feature>
<keyword evidence="2 4" id="KW-0012">Acyltransferase</keyword>
<evidence type="ECO:0000313" key="5">
    <source>
        <dbReference type="Proteomes" id="UP001596091"/>
    </source>
</evidence>
<evidence type="ECO:0000256" key="1">
    <source>
        <dbReference type="ARBA" id="ARBA00022679"/>
    </source>
</evidence>
<proteinExistence type="predicted"/>
<dbReference type="PROSITE" id="PS51186">
    <property type="entry name" value="GNAT"/>
    <property type="match status" value="2"/>
</dbReference>
<keyword evidence="1 4" id="KW-0808">Transferase</keyword>
<feature type="domain" description="N-acetyltransferase" evidence="3">
    <location>
        <begin position="18"/>
        <end position="180"/>
    </location>
</feature>
<sequence>MASGLSVEILDLRHFASPMLRPVLEAESVVWRQRLNWDYLASAKLLLQYLDSRSLPGYVALDNGRVTGYVFCVYEDTKAVIGDVFALPNQSGDSSQDLLEAEEAAREVEESLLSRLLELLLHSPGVDRIESQLLLHRAGEHSEILRRSGFEVYRRLYMRQSLASGGLGPVDALPPELEIRPWTDQDLNPAGRLIAEAYRDHPDSRINDQYRTVHGSQRFLQNIVRFPGCGVFSPQASHVVYDRRRRELVALILGSRVSLYCGHITQVCVHPSWRQHGLGCHLLRVAAREFRRLGMMELTLTVTEANERAVNLYLTENYEASHAFSAAFWNRNGASFSG</sequence>
<dbReference type="PANTHER" id="PTHR43877:SF2">
    <property type="entry name" value="AMINOALKYLPHOSPHONATE N-ACETYLTRANSFERASE-RELATED"/>
    <property type="match status" value="1"/>
</dbReference>
<dbReference type="EC" id="2.3.1.-" evidence="4"/>
<dbReference type="PANTHER" id="PTHR43877">
    <property type="entry name" value="AMINOALKYLPHOSPHONATE N-ACETYLTRANSFERASE-RELATED-RELATED"/>
    <property type="match status" value="1"/>
</dbReference>
<dbReference type="InterPro" id="IPR000182">
    <property type="entry name" value="GNAT_dom"/>
</dbReference>
<dbReference type="CDD" id="cd04301">
    <property type="entry name" value="NAT_SF"/>
    <property type="match status" value="1"/>
</dbReference>
<evidence type="ECO:0000313" key="4">
    <source>
        <dbReference type="EMBL" id="MFC5862567.1"/>
    </source>
</evidence>
<keyword evidence="5" id="KW-1185">Reference proteome</keyword>
<dbReference type="InterPro" id="IPR050832">
    <property type="entry name" value="Bact_Acetyltransf"/>
</dbReference>
<dbReference type="SUPFAM" id="SSF55729">
    <property type="entry name" value="Acyl-CoA N-acyltransferases (Nat)"/>
    <property type="match status" value="1"/>
</dbReference>
<gene>
    <name evidence="4" type="ORF">ACFPT7_09720</name>
</gene>
<accession>A0ABW1EE08</accession>
<organism evidence="4 5">
    <name type="scientific">Acidicapsa dinghuensis</name>
    <dbReference type="NCBI Taxonomy" id="2218256"/>
    <lineage>
        <taxon>Bacteria</taxon>
        <taxon>Pseudomonadati</taxon>
        <taxon>Acidobacteriota</taxon>
        <taxon>Terriglobia</taxon>
        <taxon>Terriglobales</taxon>
        <taxon>Acidobacteriaceae</taxon>
        <taxon>Acidicapsa</taxon>
    </lineage>
</organism>
<dbReference type="RefSeq" id="WP_263336065.1">
    <property type="nucleotide sequence ID" value="NZ_JAGSYH010000003.1"/>
</dbReference>
<dbReference type="Proteomes" id="UP001596091">
    <property type="component" value="Unassembled WGS sequence"/>
</dbReference>
<evidence type="ECO:0000256" key="2">
    <source>
        <dbReference type="ARBA" id="ARBA00023315"/>
    </source>
</evidence>
<name>A0ABW1EE08_9BACT</name>
<comment type="caution">
    <text evidence="4">The sequence shown here is derived from an EMBL/GenBank/DDBJ whole genome shotgun (WGS) entry which is preliminary data.</text>
</comment>
<dbReference type="EMBL" id="JBHSPH010000002">
    <property type="protein sequence ID" value="MFC5862567.1"/>
    <property type="molecule type" value="Genomic_DNA"/>
</dbReference>
<reference evidence="5" key="1">
    <citation type="journal article" date="2019" name="Int. J. Syst. Evol. Microbiol.">
        <title>The Global Catalogue of Microorganisms (GCM) 10K type strain sequencing project: providing services to taxonomists for standard genome sequencing and annotation.</title>
        <authorList>
            <consortium name="The Broad Institute Genomics Platform"/>
            <consortium name="The Broad Institute Genome Sequencing Center for Infectious Disease"/>
            <person name="Wu L."/>
            <person name="Ma J."/>
        </authorList>
    </citation>
    <scope>NUCLEOTIDE SEQUENCE [LARGE SCALE GENOMIC DNA]</scope>
    <source>
        <strain evidence="5">JCM 4087</strain>
    </source>
</reference>
<dbReference type="Gene3D" id="3.40.630.30">
    <property type="match status" value="1"/>
</dbReference>
<dbReference type="GO" id="GO:0016746">
    <property type="term" value="F:acyltransferase activity"/>
    <property type="evidence" value="ECO:0007669"/>
    <property type="project" value="UniProtKB-KW"/>
</dbReference>
<protein>
    <submittedName>
        <fullName evidence="4">GNAT family N-acetyltransferase</fullName>
        <ecNumber evidence="4">2.3.1.-</ecNumber>
    </submittedName>
</protein>
<dbReference type="Pfam" id="PF00583">
    <property type="entry name" value="Acetyltransf_1"/>
    <property type="match status" value="1"/>
</dbReference>